<evidence type="ECO:0000313" key="1">
    <source>
        <dbReference type="EMBL" id="MDQ1207883.1"/>
    </source>
</evidence>
<dbReference type="RefSeq" id="WP_004925613.1">
    <property type="nucleotide sequence ID" value="NZ_BCMA01000003.1"/>
</dbReference>
<name>A0ABU0UU99_ACIBI</name>
<reference evidence="1 2" key="1">
    <citation type="submission" date="2023-07" db="EMBL/GenBank/DDBJ databases">
        <title>Functional and genomic diversity of the sorghum phyllosphere microbiome.</title>
        <authorList>
            <person name="Shade A."/>
        </authorList>
    </citation>
    <scope>NUCLEOTIDE SEQUENCE [LARGE SCALE GENOMIC DNA]</scope>
    <source>
        <strain evidence="1 2">SORGH_AS_0887</strain>
    </source>
</reference>
<evidence type="ECO:0000313" key="2">
    <source>
        <dbReference type="Proteomes" id="UP001233360"/>
    </source>
</evidence>
<dbReference type="GeneID" id="45233809"/>
<accession>A0ABU0UU99</accession>
<gene>
    <name evidence="1" type="ORF">QE380_000806</name>
</gene>
<comment type="caution">
    <text evidence="1">The sequence shown here is derived from an EMBL/GenBank/DDBJ whole genome shotgun (WGS) entry which is preliminary data.</text>
</comment>
<dbReference type="EMBL" id="JAUTBK010000002">
    <property type="protein sequence ID" value="MDQ1207883.1"/>
    <property type="molecule type" value="Genomic_DNA"/>
</dbReference>
<keyword evidence="2" id="KW-1185">Reference proteome</keyword>
<protein>
    <submittedName>
        <fullName evidence="1">Uncharacterized protein</fullName>
    </submittedName>
</protein>
<proteinExistence type="predicted"/>
<organism evidence="1 2">
    <name type="scientific">Acinetobacter baylyi</name>
    <dbReference type="NCBI Taxonomy" id="202950"/>
    <lineage>
        <taxon>Bacteria</taxon>
        <taxon>Pseudomonadati</taxon>
        <taxon>Pseudomonadota</taxon>
        <taxon>Gammaproteobacteria</taxon>
        <taxon>Moraxellales</taxon>
        <taxon>Moraxellaceae</taxon>
        <taxon>Acinetobacter</taxon>
    </lineage>
</organism>
<dbReference type="Proteomes" id="UP001233360">
    <property type="component" value="Unassembled WGS sequence"/>
</dbReference>
<sequence>MFNKLKGWFDRSNPDAESLYMQEQNIYLDADKGYVVDGIVLNQELSERLDYFSNRKLNRFDNLEQLYLKSILINEKIDLEIATGNYLKRLNNNEENLKQFKHLIEKLNQYYRMFKRDK</sequence>